<organism evidence="4 6">
    <name type="scientific">Aeromonas taiwanensis</name>
    <dbReference type="NCBI Taxonomy" id="633417"/>
    <lineage>
        <taxon>Bacteria</taxon>
        <taxon>Pseudomonadati</taxon>
        <taxon>Pseudomonadota</taxon>
        <taxon>Gammaproteobacteria</taxon>
        <taxon>Aeromonadales</taxon>
        <taxon>Aeromonadaceae</taxon>
        <taxon>Aeromonas</taxon>
    </lineage>
</organism>
<dbReference type="AlphaFoldDB" id="A0A5F0KED9"/>
<evidence type="ECO:0000256" key="1">
    <source>
        <dbReference type="SAM" id="MobiDB-lite"/>
    </source>
</evidence>
<protein>
    <submittedName>
        <fullName evidence="4">Prepilin-type N-terminal cleavage/methylation domain-containing protein</fullName>
    </submittedName>
</protein>
<feature type="transmembrane region" description="Helical" evidence="2">
    <location>
        <begin position="12"/>
        <end position="34"/>
    </location>
</feature>
<dbReference type="NCBIfam" id="TIGR02532">
    <property type="entry name" value="IV_pilin_GFxxxE"/>
    <property type="match status" value="1"/>
</dbReference>
<dbReference type="InterPro" id="IPR012902">
    <property type="entry name" value="N_methyl_site"/>
</dbReference>
<dbReference type="Pfam" id="PF07963">
    <property type="entry name" value="N_methyl"/>
    <property type="match status" value="1"/>
</dbReference>
<dbReference type="OrthoDB" id="6019428at2"/>
<evidence type="ECO:0000313" key="3">
    <source>
        <dbReference type="EMBL" id="TFF79568.1"/>
    </source>
</evidence>
<proteinExistence type="predicted"/>
<keyword evidence="5" id="KW-1185">Reference proteome</keyword>
<reference evidence="4 6" key="1">
    <citation type="submission" date="2018-06" db="EMBL/GenBank/DDBJ databases">
        <title>Occurrence of a novel blaKPC-2- and qnrS2- harbouring IncP6 plasmid from Aeromonas taiwanensis isolates recovered from the river sediments.</title>
        <authorList>
            <person name="Zheng B."/>
            <person name="Yu X."/>
            <person name="Xiao Y."/>
        </authorList>
    </citation>
    <scope>NUCLEOTIDE SEQUENCE [LARGE SCALE GENOMIC DNA]</scope>
    <source>
        <strain evidence="3 5">1713</strain>
        <strain evidence="4 6">198</strain>
    </source>
</reference>
<gene>
    <name evidence="3" type="ORF">DRM93_03675</name>
    <name evidence="4" type="ORF">DRM94_03675</name>
</gene>
<evidence type="ECO:0000313" key="5">
    <source>
        <dbReference type="Proteomes" id="UP000297720"/>
    </source>
</evidence>
<dbReference type="RefSeq" id="WP_134694845.1">
    <property type="nucleotide sequence ID" value="NZ_QORJ01000005.1"/>
</dbReference>
<evidence type="ECO:0000313" key="4">
    <source>
        <dbReference type="EMBL" id="TFF82837.1"/>
    </source>
</evidence>
<sequence>MNKQKGFGLLEILITLVLLGVGVAGLVSLARGMLSTAREGGRYEIAMRLAESKLDEFRNFNEVRTSTPPLTAYKDIATGSGSQSLSNDSYSVNWTVTNQFLNSGVWSTTQPATYLYDYPERKRIVVRVTWNDNDGSGRYLELAGAISPTGSFTSDETGDGLVKPRENPIVDYTKGSVPDVVAVALGNGSNKETSKPLPHISGGSSSSRTIQFDTATYQTIGSGSQRQSVQDTATVYCSCTFSGGTGTAYLPARPYYIESDDLQYWKSGTQLSKSVGGLKGNANQQETLCSTCCREHYDVSTQGFAGYYAPLNTSRGRYQTSGSSLVAASTGDYMDACRFIRIDGFYRPAPDWRLASLTSFSASFLNDATNLANYQAYVAYVVTEHAKWQKTAFAGTTDSSWSVPNSSPAIQSFNSWLAANRAGDSTTALSTSIGSRQLISRGIYVDIMPPSYLSDEVFKGGVTEPILAKITFQDVNMTLLSEWSSSDANKGTVTSQPIATIVDPDNNYYGTYSRGVLTAKSTTFSGTPPVDSPITITVKSYQGNSGVVGSPVLPEDVTAAMTSTMLVSIQNQPVTSIHGIVECLQLKTTGNGNGLKNSSVSCDATSIGLTVGVNNANVTCQVLDLGKPAKPNYSCSGVPGSSFTLTLSKSGYQITPASQTFTLPASGTSVGGCVMMVQETLLTASPAATPTPTTTCTTVP</sequence>
<dbReference type="EMBL" id="QORK01000005">
    <property type="protein sequence ID" value="TFF82837.1"/>
    <property type="molecule type" value="Genomic_DNA"/>
</dbReference>
<evidence type="ECO:0000313" key="6">
    <source>
        <dbReference type="Proteomes" id="UP000297914"/>
    </source>
</evidence>
<accession>A0A5F0KED9</accession>
<keyword evidence="2" id="KW-1133">Transmembrane helix</keyword>
<name>A0A5F0KED9_9GAMM</name>
<comment type="caution">
    <text evidence="4">The sequence shown here is derived from an EMBL/GenBank/DDBJ whole genome shotgun (WGS) entry which is preliminary data.</text>
</comment>
<feature type="region of interest" description="Disordered" evidence="1">
    <location>
        <begin position="187"/>
        <end position="208"/>
    </location>
</feature>
<dbReference type="Proteomes" id="UP000297914">
    <property type="component" value="Unassembled WGS sequence"/>
</dbReference>
<keyword evidence="2" id="KW-0472">Membrane</keyword>
<keyword evidence="2" id="KW-0812">Transmembrane</keyword>
<dbReference type="Proteomes" id="UP000297720">
    <property type="component" value="Unassembled WGS sequence"/>
</dbReference>
<evidence type="ECO:0000256" key="2">
    <source>
        <dbReference type="SAM" id="Phobius"/>
    </source>
</evidence>
<dbReference type="EMBL" id="QORL01000005">
    <property type="protein sequence ID" value="TFF79568.1"/>
    <property type="molecule type" value="Genomic_DNA"/>
</dbReference>